<dbReference type="AlphaFoldDB" id="A0A0A8YBD2"/>
<name>A0A0A8YBD2_ARUDO</name>
<reference evidence="1" key="1">
    <citation type="submission" date="2014-09" db="EMBL/GenBank/DDBJ databases">
        <authorList>
            <person name="Magalhaes I.L.F."/>
            <person name="Oliveira U."/>
            <person name="Santos F.R."/>
            <person name="Vidigal T.H.D.A."/>
            <person name="Brescovit A.D."/>
            <person name="Santos A.J."/>
        </authorList>
    </citation>
    <scope>NUCLEOTIDE SEQUENCE</scope>
    <source>
        <tissue evidence="1">Shoot tissue taken approximately 20 cm above the soil surface</tissue>
    </source>
</reference>
<dbReference type="EMBL" id="GBRH01274621">
    <property type="protein sequence ID" value="JAD23274.1"/>
    <property type="molecule type" value="Transcribed_RNA"/>
</dbReference>
<accession>A0A0A8YBD2</accession>
<protein>
    <submittedName>
        <fullName evidence="1">Uncharacterized protein</fullName>
    </submittedName>
</protein>
<proteinExistence type="predicted"/>
<evidence type="ECO:0000313" key="1">
    <source>
        <dbReference type="EMBL" id="JAD23274.1"/>
    </source>
</evidence>
<reference evidence="1" key="2">
    <citation type="journal article" date="2015" name="Data Brief">
        <title>Shoot transcriptome of the giant reed, Arundo donax.</title>
        <authorList>
            <person name="Barrero R.A."/>
            <person name="Guerrero F.D."/>
            <person name="Moolhuijzen P."/>
            <person name="Goolsby J.A."/>
            <person name="Tidwell J."/>
            <person name="Bellgard S.E."/>
            <person name="Bellgard M.I."/>
        </authorList>
    </citation>
    <scope>NUCLEOTIDE SEQUENCE</scope>
    <source>
        <tissue evidence="1">Shoot tissue taken approximately 20 cm above the soil surface</tissue>
    </source>
</reference>
<sequence length="30" mass="3315">MAVVYKILDIVEKVAVKECVGDSVHVLNDK</sequence>
<organism evidence="1">
    <name type="scientific">Arundo donax</name>
    <name type="common">Giant reed</name>
    <name type="synonym">Donax arundinaceus</name>
    <dbReference type="NCBI Taxonomy" id="35708"/>
    <lineage>
        <taxon>Eukaryota</taxon>
        <taxon>Viridiplantae</taxon>
        <taxon>Streptophyta</taxon>
        <taxon>Embryophyta</taxon>
        <taxon>Tracheophyta</taxon>
        <taxon>Spermatophyta</taxon>
        <taxon>Magnoliopsida</taxon>
        <taxon>Liliopsida</taxon>
        <taxon>Poales</taxon>
        <taxon>Poaceae</taxon>
        <taxon>PACMAD clade</taxon>
        <taxon>Arundinoideae</taxon>
        <taxon>Arundineae</taxon>
        <taxon>Arundo</taxon>
    </lineage>
</organism>